<dbReference type="InterPro" id="IPR018392">
    <property type="entry name" value="LysM"/>
</dbReference>
<keyword evidence="3" id="KW-1185">Reference proteome</keyword>
<gene>
    <name evidence="2" type="ORF">JOC73_001591</name>
</gene>
<dbReference type="Pfam" id="PF01476">
    <property type="entry name" value="LysM"/>
    <property type="match status" value="1"/>
</dbReference>
<name>A0ABS2NQ00_9FIRM</name>
<reference evidence="2 3" key="1">
    <citation type="submission" date="2021-01" db="EMBL/GenBank/DDBJ databases">
        <title>Genomic Encyclopedia of Type Strains, Phase IV (KMG-IV): sequencing the most valuable type-strain genomes for metagenomic binning, comparative biology and taxonomic classification.</title>
        <authorList>
            <person name="Goeker M."/>
        </authorList>
    </citation>
    <scope>NUCLEOTIDE SEQUENCE [LARGE SCALE GENOMIC DNA]</scope>
    <source>
        <strain evidence="2 3">DSM 25890</strain>
    </source>
</reference>
<dbReference type="SMART" id="SM00257">
    <property type="entry name" value="LysM"/>
    <property type="match status" value="1"/>
</dbReference>
<dbReference type="InterPro" id="IPR036779">
    <property type="entry name" value="LysM_dom_sf"/>
</dbReference>
<proteinExistence type="predicted"/>
<comment type="caution">
    <text evidence="2">The sequence shown here is derived from an EMBL/GenBank/DDBJ whole genome shotgun (WGS) entry which is preliminary data.</text>
</comment>
<sequence>MPVELIKDVFLADQVVGQDTAQAIIEGDILVPDIKPDITRVISVDGVIQVTKKEIVENKINTEGVIKFKILYVSDRGEEPLYSIDSSTSFKQAIPVEGINSKMKADVQGEIEHIDFTINNERKIGVKAVVNLDGIAVESTQQELTKEVGGLGDLQVLKENLQFTDIVGEGVSETLVKDTFEIDEDLPGVKEILKWNARAIERETKITDGKVIVGGTMLVELLYIGEDEENTLNILKKEVPFTHFAELRDIFSDMKYKLKLNVDDVFTEIKENIQGERKIIEVEAIAKVAVKVMDTHSRELIVDAYSPSQKLKVLKNEVSFKENVGMNRAHMMLRETLDIPSNQPEIKRMFSVQVKPVLTDYTLVEDKTIIEGVLETTVIYVSEEDLQPLYSFMQEVPFRHYVDIDGLKEDMEAGVDLSIEEVDYSLINNSQVDVKVNIAATCEAFAKRTIEVVNNIEELGEALDTSKKPSLTIYFLQPGDTLWQVAKRYHTTVKQILESNNLSNVEDIKVGDYIIIEKVHQFKF</sequence>
<organism evidence="2 3">
    <name type="scientific">Alkaliphilus hydrothermalis</name>
    <dbReference type="NCBI Taxonomy" id="1482730"/>
    <lineage>
        <taxon>Bacteria</taxon>
        <taxon>Bacillati</taxon>
        <taxon>Bacillota</taxon>
        <taxon>Clostridia</taxon>
        <taxon>Peptostreptococcales</taxon>
        <taxon>Natronincolaceae</taxon>
        <taxon>Alkaliphilus</taxon>
    </lineage>
</organism>
<dbReference type="RefSeq" id="WP_204401781.1">
    <property type="nucleotide sequence ID" value="NZ_JAFBEE010000008.1"/>
</dbReference>
<evidence type="ECO:0000313" key="3">
    <source>
        <dbReference type="Proteomes" id="UP001314796"/>
    </source>
</evidence>
<dbReference type="SUPFAM" id="SSF54106">
    <property type="entry name" value="LysM domain"/>
    <property type="match status" value="1"/>
</dbReference>
<evidence type="ECO:0000259" key="1">
    <source>
        <dbReference type="PROSITE" id="PS51782"/>
    </source>
</evidence>
<accession>A0ABS2NQ00</accession>
<dbReference type="Pfam" id="PF12673">
    <property type="entry name" value="SipL"/>
    <property type="match status" value="3"/>
</dbReference>
<dbReference type="EMBL" id="JAFBEE010000008">
    <property type="protein sequence ID" value="MBM7615029.1"/>
    <property type="molecule type" value="Genomic_DNA"/>
</dbReference>
<dbReference type="Gene3D" id="3.10.350.10">
    <property type="entry name" value="LysM domain"/>
    <property type="match status" value="1"/>
</dbReference>
<evidence type="ECO:0000313" key="2">
    <source>
        <dbReference type="EMBL" id="MBM7615029.1"/>
    </source>
</evidence>
<feature type="domain" description="LysM" evidence="1">
    <location>
        <begin position="472"/>
        <end position="516"/>
    </location>
</feature>
<dbReference type="InterPro" id="IPR024300">
    <property type="entry name" value="SipL_SPOCS_dom"/>
</dbReference>
<dbReference type="CDD" id="cd00118">
    <property type="entry name" value="LysM"/>
    <property type="match status" value="1"/>
</dbReference>
<protein>
    <recommendedName>
        <fullName evidence="1">LysM domain-containing protein</fullName>
    </recommendedName>
</protein>
<dbReference type="Proteomes" id="UP001314796">
    <property type="component" value="Unassembled WGS sequence"/>
</dbReference>
<dbReference type="PROSITE" id="PS51782">
    <property type="entry name" value="LYSM"/>
    <property type="match status" value="1"/>
</dbReference>